<feature type="binding site" evidence="6 7">
    <location>
        <position position="70"/>
    </location>
    <ligand>
        <name>[4Fe-4S] cluster</name>
        <dbReference type="ChEBI" id="CHEBI:49883"/>
        <note>4Fe-4S-S-AdoMet</note>
    </ligand>
</feature>
<dbReference type="PROSITE" id="PS51918">
    <property type="entry name" value="RADICAL_SAM"/>
    <property type="match status" value="1"/>
</dbReference>
<dbReference type="InterPro" id="IPR034405">
    <property type="entry name" value="F420"/>
</dbReference>
<dbReference type="InterPro" id="IPR006638">
    <property type="entry name" value="Elp3/MiaA/NifB-like_rSAM"/>
</dbReference>
<evidence type="ECO:0000256" key="2">
    <source>
        <dbReference type="ARBA" id="ARBA00022691"/>
    </source>
</evidence>
<dbReference type="EC" id="2.5.1.120" evidence="6"/>
<organism evidence="10 11">
    <name type="scientific">Desulfofundulus thermobenzoicus</name>
    <dbReference type="NCBI Taxonomy" id="29376"/>
    <lineage>
        <taxon>Bacteria</taxon>
        <taxon>Bacillati</taxon>
        <taxon>Bacillota</taxon>
        <taxon>Clostridia</taxon>
        <taxon>Eubacteriales</taxon>
        <taxon>Peptococcaceae</taxon>
        <taxon>Desulfofundulus</taxon>
    </lineage>
</organism>
<dbReference type="RefSeq" id="WP_152945975.1">
    <property type="nucleotide sequence ID" value="NZ_WHYR01000015.1"/>
</dbReference>
<sequence>MSGFFASGELEDIAEKVEAGERLDFTDGVRLFASGDLLTIGRLADLVRRRKNKDRVYFIVNRHINHTNICLNRCPLCAFGRDKDSPGAYVLSLDEIEKRAYESRGRGISEIHIVGGLHQDLEMDYYLEMLRRVRRALPGVVIQAFTAVEVDHLARTSGLSLEETLKALMEAGLDSLPGGGAEIFSPRVREKICPRKISGERWLQVHETAHRLGMRTNATMLYGHIETMEERVDHLLRLRALQDRTGGFLAFIPLAFHPQNTALEPLGLAGTTGYDDLKVLAVARLLLDNFDHIKAFWIMIGPKLAQVSLSFGVDDLDGTVVEEKIAHDAGAQTGQHLAREELVNMIRAAGRRPVERDTLYNVLWEG</sequence>
<dbReference type="InterPro" id="IPR058240">
    <property type="entry name" value="rSAM_sf"/>
</dbReference>
<comment type="pathway">
    <text evidence="6">Quinol/quinone metabolism; menaquinone biosynthesis.</text>
</comment>
<evidence type="ECO:0000256" key="8">
    <source>
        <dbReference type="PIRSR" id="PIRSR004762-2"/>
    </source>
</evidence>
<evidence type="ECO:0000259" key="9">
    <source>
        <dbReference type="PROSITE" id="PS51918"/>
    </source>
</evidence>
<dbReference type="SFLD" id="SFLDF00342">
    <property type="entry name" value="cyclic_dehypoxanthine_futalosi"/>
    <property type="match status" value="1"/>
</dbReference>
<dbReference type="UniPathway" id="UPA00079"/>
<dbReference type="PANTHER" id="PTHR43076">
    <property type="entry name" value="FO SYNTHASE (COFH)"/>
    <property type="match status" value="1"/>
</dbReference>
<comment type="similarity">
    <text evidence="6">Belongs to the radical SAM superfamily. MqnE family.</text>
</comment>
<dbReference type="PANTHER" id="PTHR43076:SF7">
    <property type="entry name" value="AMINODEOXYFUTALOSINE SYNTHASE"/>
    <property type="match status" value="1"/>
</dbReference>
<dbReference type="InterPro" id="IPR013785">
    <property type="entry name" value="Aldolase_TIM"/>
</dbReference>
<dbReference type="InterPro" id="IPR007197">
    <property type="entry name" value="rSAM"/>
</dbReference>
<dbReference type="Pfam" id="PF19288">
    <property type="entry name" value="CofH_C"/>
    <property type="match status" value="1"/>
</dbReference>
<protein>
    <recommendedName>
        <fullName evidence="6">Aminodeoxyfutalosine synthase</fullName>
        <shortName evidence="6">AFL synthase</shortName>
        <shortName evidence="6">Aminofutalosine synthase</shortName>
        <ecNumber evidence="6">2.5.1.120</ecNumber>
    </recommendedName>
    <alternativeName>
        <fullName evidence="6">Menaquinone biosynthetic enzyme MqnE</fullName>
    </alternativeName>
</protein>
<evidence type="ECO:0000256" key="5">
    <source>
        <dbReference type="ARBA" id="ARBA00023014"/>
    </source>
</evidence>
<dbReference type="Pfam" id="PF04055">
    <property type="entry name" value="Radical_SAM"/>
    <property type="match status" value="1"/>
</dbReference>
<dbReference type="AlphaFoldDB" id="A0A6N7IPZ3"/>
<dbReference type="PIRSF" id="PIRSF004762">
    <property type="entry name" value="CHP00423"/>
    <property type="match status" value="1"/>
</dbReference>
<dbReference type="Proteomes" id="UP000441717">
    <property type="component" value="Unassembled WGS sequence"/>
</dbReference>
<dbReference type="SFLD" id="SFLDG01388">
    <property type="entry name" value="7_8-didemethyl-8-hydroxy-5-dea"/>
    <property type="match status" value="1"/>
</dbReference>
<evidence type="ECO:0000256" key="6">
    <source>
        <dbReference type="HAMAP-Rule" id="MF_00993"/>
    </source>
</evidence>
<gene>
    <name evidence="6 10" type="primary">mqnE</name>
    <name evidence="10" type="ORF">GFC01_07165</name>
</gene>
<reference evidence="10 11" key="1">
    <citation type="submission" date="2019-10" db="EMBL/GenBank/DDBJ databases">
        <title>Comparative genomics of sulfur disproportionating microorganisms.</title>
        <authorList>
            <person name="Ward L.M."/>
            <person name="Bertran E."/>
            <person name="Johnston D."/>
        </authorList>
    </citation>
    <scope>NUCLEOTIDE SEQUENCE [LARGE SCALE GENOMIC DNA]</scope>
    <source>
        <strain evidence="10 11">DSM 14055</strain>
    </source>
</reference>
<dbReference type="GO" id="GO:0044689">
    <property type="term" value="F:7,8-didemethyl-8-hydroxy-5-deazariboflavin synthase activity"/>
    <property type="evidence" value="ECO:0007669"/>
    <property type="project" value="TreeGrafter"/>
</dbReference>
<feature type="binding site" evidence="6 7">
    <location>
        <position position="77"/>
    </location>
    <ligand>
        <name>[4Fe-4S] cluster</name>
        <dbReference type="ChEBI" id="CHEBI:49883"/>
        <note>4Fe-4S-S-AdoMet</note>
    </ligand>
</feature>
<dbReference type="SFLD" id="SFLDF00343">
    <property type="entry name" value="aminofutalosine_synthase_(mqnE"/>
    <property type="match status" value="1"/>
</dbReference>
<comment type="catalytic activity">
    <reaction evidence="6">
        <text>3-[(1-carboxyvinyl)-oxy]benzoate + S-adenosyl-L-methionine + H2O = 6-amino-6-deoxyfutalosine + hydrogencarbonate + L-methionine + H(+)</text>
        <dbReference type="Rhea" id="RHEA:33075"/>
        <dbReference type="ChEBI" id="CHEBI:15377"/>
        <dbReference type="ChEBI" id="CHEBI:15378"/>
        <dbReference type="ChEBI" id="CHEBI:17544"/>
        <dbReference type="ChEBI" id="CHEBI:57844"/>
        <dbReference type="ChEBI" id="CHEBI:59789"/>
        <dbReference type="ChEBI" id="CHEBI:64286"/>
        <dbReference type="ChEBI" id="CHEBI:76981"/>
        <dbReference type="EC" id="2.5.1.120"/>
    </reaction>
</comment>
<comment type="caution">
    <text evidence="10">The sequence shown here is derived from an EMBL/GenBank/DDBJ whole genome shotgun (WGS) entry which is preliminary data.</text>
</comment>
<dbReference type="SFLD" id="SFLDS00029">
    <property type="entry name" value="Radical_SAM"/>
    <property type="match status" value="1"/>
</dbReference>
<keyword evidence="6" id="KW-0474">Menaquinone biosynthesis</keyword>
<dbReference type="GO" id="GO:0102573">
    <property type="term" value="F:aminodeoxyfutalosine synthase activity"/>
    <property type="evidence" value="ECO:0007669"/>
    <property type="project" value="UniProtKB-EC"/>
</dbReference>
<feature type="domain" description="Radical SAM core" evidence="9">
    <location>
        <begin position="56"/>
        <end position="291"/>
    </location>
</feature>
<name>A0A6N7IPZ3_9FIRM</name>
<evidence type="ECO:0000256" key="1">
    <source>
        <dbReference type="ARBA" id="ARBA00022485"/>
    </source>
</evidence>
<dbReference type="CDD" id="cd01335">
    <property type="entry name" value="Radical_SAM"/>
    <property type="match status" value="1"/>
</dbReference>
<evidence type="ECO:0000256" key="3">
    <source>
        <dbReference type="ARBA" id="ARBA00022723"/>
    </source>
</evidence>
<dbReference type="GO" id="GO:0005506">
    <property type="term" value="F:iron ion binding"/>
    <property type="evidence" value="ECO:0007669"/>
    <property type="project" value="UniProtKB-UniRule"/>
</dbReference>
<dbReference type="HAMAP" id="MF_00993">
    <property type="entry name" value="MqnE"/>
    <property type="match status" value="1"/>
</dbReference>
<keyword evidence="6" id="KW-0808">Transferase</keyword>
<feature type="binding site" evidence="6 7">
    <location>
        <position position="74"/>
    </location>
    <ligand>
        <name>[4Fe-4S] cluster</name>
        <dbReference type="ChEBI" id="CHEBI:49883"/>
        <note>4Fe-4S-S-AdoMet</note>
    </ligand>
</feature>
<dbReference type="InterPro" id="IPR022432">
    <property type="entry name" value="MqnE"/>
</dbReference>
<dbReference type="InterPro" id="IPR045567">
    <property type="entry name" value="CofH/MnqC-like_C"/>
</dbReference>
<comment type="cofactor">
    <cofactor evidence="6 7">
        <name>[4Fe-4S] cluster</name>
        <dbReference type="ChEBI" id="CHEBI:49883"/>
    </cofactor>
    <text evidence="6 7">Binds 1 [4Fe-4S] cluster. The cluster is coordinated with 3 cysteines and an exchangeable S-adenosyl-L-methionine.</text>
</comment>
<evidence type="ECO:0000313" key="10">
    <source>
        <dbReference type="EMBL" id="MQL52050.1"/>
    </source>
</evidence>
<dbReference type="SFLD" id="SFLDG01064">
    <property type="entry name" value="F420__menaquinone_cofactor_bio"/>
    <property type="match status" value="1"/>
</dbReference>
<dbReference type="GO" id="GO:0051539">
    <property type="term" value="F:4 iron, 4 sulfur cluster binding"/>
    <property type="evidence" value="ECO:0007669"/>
    <property type="project" value="UniProtKB-KW"/>
</dbReference>
<evidence type="ECO:0000313" key="11">
    <source>
        <dbReference type="Proteomes" id="UP000441717"/>
    </source>
</evidence>
<proteinExistence type="inferred from homology"/>
<keyword evidence="3 6" id="KW-0479">Metal-binding</keyword>
<dbReference type="NCBIfam" id="TIGR03700">
    <property type="entry name" value="mena_SCO4494"/>
    <property type="match status" value="1"/>
</dbReference>
<dbReference type="GO" id="GO:0009234">
    <property type="term" value="P:menaquinone biosynthetic process"/>
    <property type="evidence" value="ECO:0007669"/>
    <property type="project" value="UniProtKB-UniRule"/>
</dbReference>
<dbReference type="SUPFAM" id="SSF102114">
    <property type="entry name" value="Radical SAM enzymes"/>
    <property type="match status" value="1"/>
</dbReference>
<dbReference type="NCBIfam" id="TIGR00423">
    <property type="entry name" value="CofH family radical SAM protein"/>
    <property type="match status" value="1"/>
</dbReference>
<keyword evidence="5 6" id="KW-0411">Iron-sulfur</keyword>
<feature type="binding site" evidence="8">
    <location>
        <position position="182"/>
    </location>
    <ligand>
        <name>S-adenosyl-L-methionine</name>
        <dbReference type="ChEBI" id="CHEBI:59789"/>
    </ligand>
</feature>
<comment type="function">
    <text evidence="6">Radical SAM enzyme that catalyzes the addition of the adenosyl radical to the double bond of 3-[(1-carboxyvinyl)oxy]benzoate, leading to aminodeoxyfutalosine (AFL), a key intermediate in the formation of menaquinone (MK, vitamin K2) from chorismate.</text>
</comment>
<dbReference type="OrthoDB" id="9802027at2"/>
<dbReference type="InterPro" id="IPR020050">
    <property type="entry name" value="FO_synthase_su2"/>
</dbReference>
<keyword evidence="11" id="KW-1185">Reference proteome</keyword>
<keyword evidence="4 6" id="KW-0408">Iron</keyword>
<dbReference type="SFLD" id="SFLDG01389">
    <property type="entry name" value="menaquinone_synthsis_involved"/>
    <property type="match status" value="1"/>
</dbReference>
<evidence type="ECO:0000256" key="7">
    <source>
        <dbReference type="PIRSR" id="PIRSR004762-1"/>
    </source>
</evidence>
<dbReference type="Gene3D" id="3.20.20.70">
    <property type="entry name" value="Aldolase class I"/>
    <property type="match status" value="1"/>
</dbReference>
<dbReference type="EMBL" id="WHYR01000015">
    <property type="protein sequence ID" value="MQL52050.1"/>
    <property type="molecule type" value="Genomic_DNA"/>
</dbReference>
<evidence type="ECO:0000256" key="4">
    <source>
        <dbReference type="ARBA" id="ARBA00023004"/>
    </source>
</evidence>
<accession>A0A6N7IPZ3</accession>
<dbReference type="SMART" id="SM00729">
    <property type="entry name" value="Elp3"/>
    <property type="match status" value="1"/>
</dbReference>
<keyword evidence="1 6" id="KW-0004">4Fe-4S</keyword>
<keyword evidence="2 6" id="KW-0949">S-adenosyl-L-methionine</keyword>